<comment type="caution">
    <text evidence="1">The sequence shown here is derived from an EMBL/GenBank/DDBJ whole genome shotgun (WGS) entry which is preliminary data.</text>
</comment>
<dbReference type="RefSeq" id="WP_137628712.1">
    <property type="nucleotide sequence ID" value="NZ_BJDJ01000011.1"/>
</dbReference>
<accession>A0ABW1S1E2</accession>
<keyword evidence="2" id="KW-1185">Reference proteome</keyword>
<dbReference type="Proteomes" id="UP001596282">
    <property type="component" value="Unassembled WGS sequence"/>
</dbReference>
<dbReference type="EMBL" id="JBHSSC010000039">
    <property type="protein sequence ID" value="MFC6181524.1"/>
    <property type="molecule type" value="Genomic_DNA"/>
</dbReference>
<gene>
    <name evidence="1" type="ORF">ACFP5Y_09850</name>
</gene>
<protein>
    <recommendedName>
        <fullName evidence="3">Extracellular protein</fullName>
    </recommendedName>
</protein>
<sequence>MKKRLLLSGGLIVLLALLAGGWLFSQTKPATKATPSKVTTAKATVKQVKKPAYQPLTTKALSHDRDLTYSSIIYYSIKHTKIQRWQEVADFKLGWQLEVYPNGTATKCLVWPDQNIKDDAKQLAPNWFKLSGQTVKYHSFIVHSFRKDMTVTVTLSQIVKQLNADHAATKVRQMPGHLTVVHHKTAS</sequence>
<proteinExistence type="predicted"/>
<name>A0ABW1S1E2_9LACO</name>
<organism evidence="1 2">
    <name type="scientific">Lactiplantibacillus daowaiensis</name>
    <dbReference type="NCBI Taxonomy" id="2559918"/>
    <lineage>
        <taxon>Bacteria</taxon>
        <taxon>Bacillati</taxon>
        <taxon>Bacillota</taxon>
        <taxon>Bacilli</taxon>
        <taxon>Lactobacillales</taxon>
        <taxon>Lactobacillaceae</taxon>
        <taxon>Lactiplantibacillus</taxon>
    </lineage>
</organism>
<evidence type="ECO:0000313" key="2">
    <source>
        <dbReference type="Proteomes" id="UP001596282"/>
    </source>
</evidence>
<evidence type="ECO:0000313" key="1">
    <source>
        <dbReference type="EMBL" id="MFC6181524.1"/>
    </source>
</evidence>
<evidence type="ECO:0008006" key="3">
    <source>
        <dbReference type="Google" id="ProtNLM"/>
    </source>
</evidence>
<reference evidence="2" key="1">
    <citation type="journal article" date="2019" name="Int. J. Syst. Evol. Microbiol.">
        <title>The Global Catalogue of Microorganisms (GCM) 10K type strain sequencing project: providing services to taxonomists for standard genome sequencing and annotation.</title>
        <authorList>
            <consortium name="The Broad Institute Genomics Platform"/>
            <consortium name="The Broad Institute Genome Sequencing Center for Infectious Disease"/>
            <person name="Wu L."/>
            <person name="Ma J."/>
        </authorList>
    </citation>
    <scope>NUCLEOTIDE SEQUENCE [LARGE SCALE GENOMIC DNA]</scope>
    <source>
        <strain evidence="2">CCM 8933</strain>
    </source>
</reference>